<evidence type="ECO:0000259" key="3">
    <source>
        <dbReference type="PROSITE" id="PS51011"/>
    </source>
</evidence>
<reference evidence="4" key="1">
    <citation type="submission" date="2023-03" db="EMBL/GenBank/DDBJ databases">
        <title>Massive genome expansion in bonnet fungi (Mycena s.s.) driven by repeated elements and novel gene families across ecological guilds.</title>
        <authorList>
            <consortium name="Lawrence Berkeley National Laboratory"/>
            <person name="Harder C.B."/>
            <person name="Miyauchi S."/>
            <person name="Viragh M."/>
            <person name="Kuo A."/>
            <person name="Thoen E."/>
            <person name="Andreopoulos B."/>
            <person name="Lu D."/>
            <person name="Skrede I."/>
            <person name="Drula E."/>
            <person name="Henrissat B."/>
            <person name="Morin E."/>
            <person name="Kohler A."/>
            <person name="Barry K."/>
            <person name="LaButti K."/>
            <person name="Morin E."/>
            <person name="Salamov A."/>
            <person name="Lipzen A."/>
            <person name="Mereny Z."/>
            <person name="Hegedus B."/>
            <person name="Baldrian P."/>
            <person name="Stursova M."/>
            <person name="Weitz H."/>
            <person name="Taylor A."/>
            <person name="Grigoriev I.V."/>
            <person name="Nagy L.G."/>
            <person name="Martin F."/>
            <person name="Kauserud H."/>
        </authorList>
    </citation>
    <scope>NUCLEOTIDE SEQUENCE</scope>
    <source>
        <strain evidence="4">9144</strain>
    </source>
</reference>
<dbReference type="GO" id="GO:0003677">
    <property type="term" value="F:DNA binding"/>
    <property type="evidence" value="ECO:0007669"/>
    <property type="project" value="InterPro"/>
</dbReference>
<feature type="compositionally biased region" description="Polar residues" evidence="2">
    <location>
        <begin position="377"/>
        <end position="396"/>
    </location>
</feature>
<feature type="region of interest" description="Disordered" evidence="2">
    <location>
        <begin position="314"/>
        <end position="407"/>
    </location>
</feature>
<feature type="compositionally biased region" description="Low complexity" evidence="2">
    <location>
        <begin position="81"/>
        <end position="102"/>
    </location>
</feature>
<dbReference type="AlphaFoldDB" id="A0AAD6VQD4"/>
<dbReference type="SMART" id="SM01014">
    <property type="entry name" value="ARID"/>
    <property type="match status" value="1"/>
</dbReference>
<dbReference type="EMBL" id="JARJCW010000010">
    <property type="protein sequence ID" value="KAJ7219952.1"/>
    <property type="molecule type" value="Genomic_DNA"/>
</dbReference>
<evidence type="ECO:0000313" key="4">
    <source>
        <dbReference type="EMBL" id="KAJ7219952.1"/>
    </source>
</evidence>
<feature type="compositionally biased region" description="Low complexity" evidence="2">
    <location>
        <begin position="18"/>
        <end position="37"/>
    </location>
</feature>
<feature type="compositionally biased region" description="Pro residues" evidence="2">
    <location>
        <begin position="897"/>
        <end position="906"/>
    </location>
</feature>
<dbReference type="CDD" id="cd16100">
    <property type="entry name" value="ARID"/>
    <property type="match status" value="1"/>
</dbReference>
<dbReference type="SUPFAM" id="SSF46774">
    <property type="entry name" value="ARID-like"/>
    <property type="match status" value="1"/>
</dbReference>
<feature type="compositionally biased region" description="Low complexity" evidence="2">
    <location>
        <begin position="112"/>
        <end position="125"/>
    </location>
</feature>
<dbReference type="Pfam" id="PF01388">
    <property type="entry name" value="ARID"/>
    <property type="match status" value="1"/>
</dbReference>
<feature type="compositionally biased region" description="Pro residues" evidence="2">
    <location>
        <begin position="846"/>
        <end position="856"/>
    </location>
</feature>
<keyword evidence="5" id="KW-1185">Reference proteome</keyword>
<evidence type="ECO:0000256" key="2">
    <source>
        <dbReference type="SAM" id="MobiDB-lite"/>
    </source>
</evidence>
<name>A0AAD6VQD4_9AGAR</name>
<feature type="region of interest" description="Disordered" evidence="2">
    <location>
        <begin position="1064"/>
        <end position="1109"/>
    </location>
</feature>
<dbReference type="SMART" id="SM00501">
    <property type="entry name" value="BRIGHT"/>
    <property type="match status" value="1"/>
</dbReference>
<feature type="compositionally biased region" description="Polar residues" evidence="2">
    <location>
        <begin position="926"/>
        <end position="938"/>
    </location>
</feature>
<dbReference type="Gene3D" id="1.10.150.60">
    <property type="entry name" value="ARID DNA-binding domain"/>
    <property type="match status" value="1"/>
</dbReference>
<feature type="compositionally biased region" description="Pro residues" evidence="2">
    <location>
        <begin position="224"/>
        <end position="234"/>
    </location>
</feature>
<feature type="compositionally biased region" description="Low complexity" evidence="2">
    <location>
        <begin position="46"/>
        <end position="65"/>
    </location>
</feature>
<dbReference type="Proteomes" id="UP001219525">
    <property type="component" value="Unassembled WGS sequence"/>
</dbReference>
<feature type="compositionally biased region" description="Low complexity" evidence="2">
    <location>
        <begin position="835"/>
        <end position="845"/>
    </location>
</feature>
<accession>A0AAD6VQD4</accession>
<feature type="coiled-coil region" evidence="1">
    <location>
        <begin position="244"/>
        <end position="271"/>
    </location>
</feature>
<gene>
    <name evidence="4" type="ORF">GGX14DRAFT_584735</name>
</gene>
<keyword evidence="1" id="KW-0175">Coiled coil</keyword>
<dbReference type="PROSITE" id="PS51011">
    <property type="entry name" value="ARID"/>
    <property type="match status" value="1"/>
</dbReference>
<feature type="region of interest" description="Disordered" evidence="2">
    <location>
        <begin position="192"/>
        <end position="238"/>
    </location>
</feature>
<protein>
    <recommendedName>
        <fullName evidence="3">ARID domain-containing protein</fullName>
    </recommendedName>
</protein>
<evidence type="ECO:0000256" key="1">
    <source>
        <dbReference type="SAM" id="Coils"/>
    </source>
</evidence>
<proteinExistence type="predicted"/>
<feature type="compositionally biased region" description="Low complexity" evidence="2">
    <location>
        <begin position="346"/>
        <end position="362"/>
    </location>
</feature>
<dbReference type="InterPro" id="IPR036431">
    <property type="entry name" value="ARID_dom_sf"/>
</dbReference>
<evidence type="ECO:0000313" key="5">
    <source>
        <dbReference type="Proteomes" id="UP001219525"/>
    </source>
</evidence>
<feature type="compositionally biased region" description="Low complexity" evidence="2">
    <location>
        <begin position="1080"/>
        <end position="1091"/>
    </location>
</feature>
<feature type="compositionally biased region" description="Basic residues" evidence="2">
    <location>
        <begin position="878"/>
        <end position="892"/>
    </location>
</feature>
<feature type="compositionally biased region" description="Low complexity" evidence="2">
    <location>
        <begin position="809"/>
        <end position="821"/>
    </location>
</feature>
<feature type="region of interest" description="Disordered" evidence="2">
    <location>
        <begin position="18"/>
        <end position="137"/>
    </location>
</feature>
<comment type="caution">
    <text evidence="4">The sequence shown here is derived from an EMBL/GenBank/DDBJ whole genome shotgun (WGS) entry which is preliminary data.</text>
</comment>
<organism evidence="4 5">
    <name type="scientific">Mycena pura</name>
    <dbReference type="NCBI Taxonomy" id="153505"/>
    <lineage>
        <taxon>Eukaryota</taxon>
        <taxon>Fungi</taxon>
        <taxon>Dikarya</taxon>
        <taxon>Basidiomycota</taxon>
        <taxon>Agaricomycotina</taxon>
        <taxon>Agaricomycetes</taxon>
        <taxon>Agaricomycetidae</taxon>
        <taxon>Agaricales</taxon>
        <taxon>Marasmiineae</taxon>
        <taxon>Mycenaceae</taxon>
        <taxon>Mycena</taxon>
    </lineage>
</organism>
<feature type="domain" description="ARID" evidence="3">
    <location>
        <begin position="405"/>
        <end position="508"/>
    </location>
</feature>
<dbReference type="InterPro" id="IPR001606">
    <property type="entry name" value="ARID_dom"/>
</dbReference>
<sequence>MADRYSMLPNAFPGIVQQHQQQMAQAHLSQHQQQPQDSHPPVPGFPDQGPMWQQMQQMQNQFRPQSTGMDPSHVAELMRNQQLSRQGQQQPPQQQFGMQMPSQPNPPSFLDPSNQQQQQPSQSHPGFQNMGISNPSLQTLNNRTAMLQAFQQPNNPEAHRQIELMGLAHNQQPQNGPLHFANRMNMQAALNGQSRMGQPPQQPPENFLSPSMQPNGDVMRRPSPHPAPPGPTPGQPATVTRASYHALKERAANLKNIISNQENQLVQLTSQRTRIGDASFMDKVRTVSADLKNRKEHYARLLSFLQQIENTLQSNGQNMNMGGGMPQTNPSWMQAGPSQPQPPFNPNQQQNGQQGGPQSQNGHYPAAPPRSGPTAHQFPNTMQPNPPFQQNSSGQEGRQWPPIPPLDKPRFENVYKNFCTQRNLVHNPRMLSIETRPLDLHDLHAQVMLEGGATVVSQRDLWSVIGGRMGFVQFPASDTEPAKSGPGVAQQLAHTYKEYLAAFDHVYVMTVMEQRRKNGAGMQPPMGGVGGNAPRGPSSIADPAQMQIVMAYANVSTPELRRRNVPEHIIQFIENNRTTLVRNGMEQMMFREKISAPADQNAMHPGAQPFGATPPGMVNGRMPPQGRPFVPHPGMPMENQQPVVARPSREMLQAAMAHITKLKGDYSAERMLQNVPPIDVPPEQRMEYNNVLEQLHRACVDLDHKLPMIFAVLKKEDVVRRLVIIVQTAIQQRAMISSGSTRFLVTLDTLRTMLAQVQHMNESFATILAGFMGTKHPGIPPTGPTGMQPRPQLPNHTVAPSLNPPSIPQPNLTPQQPLNRPINLQPPPKKPPRTPATLPATAPTVPDAPTPTPPPVASASTPVNNAQTPRDMASPRSPKGKAKSKPVKRKQSIKATAPPPLPPPEPVTTAPSPAGSNKRVREDESSPPQSGQGPNTSGPAVINEPSPPKRQKTEWEGPPSEVIKARAEQVENVKTEEDGAAFLEQMTELFKMAAGNDGQDTLTSDFSETLDTIFKGFGASTEENTTALSSLGMGDGNITQPQDGAPPVVDEFVEFFDFSSFGTMDEDDAGSKAETPDLISSSSTNPSPESNAEVDATHQAPAVSSDIKSEDFTDHLRLGAWKEVDGGESAYFNSGQWKWDGSMQSMEQQQPWAIFNS</sequence>
<feature type="region of interest" description="Disordered" evidence="2">
    <location>
        <begin position="775"/>
        <end position="962"/>
    </location>
</feature>